<dbReference type="InterPro" id="IPR007863">
    <property type="entry name" value="Peptidase_M16_C"/>
</dbReference>
<keyword evidence="3" id="KW-0378">Hydrolase</keyword>
<evidence type="ECO:0000256" key="4">
    <source>
        <dbReference type="ARBA" id="ARBA00022833"/>
    </source>
</evidence>
<accession>A0ABD5EJM6</accession>
<evidence type="ECO:0000256" key="3">
    <source>
        <dbReference type="ARBA" id="ARBA00022801"/>
    </source>
</evidence>
<name>A0ABD5EJM6_9ACTN</name>
<proteinExistence type="inferred from homology"/>
<dbReference type="Gene3D" id="3.30.830.10">
    <property type="entry name" value="Metalloenzyme, LuxS/M16 peptidase-like"/>
    <property type="match status" value="2"/>
</dbReference>
<dbReference type="Pfam" id="PF00675">
    <property type="entry name" value="Peptidase_M16"/>
    <property type="match status" value="1"/>
</dbReference>
<feature type="compositionally biased region" description="Pro residues" evidence="6">
    <location>
        <begin position="421"/>
        <end position="436"/>
    </location>
</feature>
<dbReference type="Pfam" id="PF05193">
    <property type="entry name" value="Peptidase_M16_C"/>
    <property type="match status" value="1"/>
</dbReference>
<dbReference type="Proteomes" id="UP001183535">
    <property type="component" value="Unassembled WGS sequence"/>
</dbReference>
<comment type="similarity">
    <text evidence="1">Belongs to the peptidase M16 family.</text>
</comment>
<dbReference type="RefSeq" id="WP_311638459.1">
    <property type="nucleotide sequence ID" value="NZ_JAVRES010000001.1"/>
</dbReference>
<dbReference type="GO" id="GO:0008237">
    <property type="term" value="F:metallopeptidase activity"/>
    <property type="evidence" value="ECO:0007669"/>
    <property type="project" value="UniProtKB-KW"/>
</dbReference>
<keyword evidence="5" id="KW-0482">Metalloprotease</keyword>
<dbReference type="SUPFAM" id="SSF63411">
    <property type="entry name" value="LuxS/MPP-like metallohydrolase"/>
    <property type="match status" value="2"/>
</dbReference>
<dbReference type="InterPro" id="IPR011249">
    <property type="entry name" value="Metalloenz_LuxS/M16"/>
</dbReference>
<comment type="caution">
    <text evidence="9">The sequence shown here is derived from an EMBL/GenBank/DDBJ whole genome shotgun (WGS) entry which is preliminary data.</text>
</comment>
<evidence type="ECO:0000313" key="10">
    <source>
        <dbReference type="Proteomes" id="UP001183535"/>
    </source>
</evidence>
<sequence length="513" mass="53771">MSVTGPAAAAGIRRISLPNGLRVLLAPEAAGSCVAVAAHYRVGFRSDPVGRPGLAHLLEHLMFRRGKTDGVHPVERVGGHRNAATGPDVTDFHQVGPAEALEAMLADEAARMRDLDLDERALRAEKNVVADEIRRNVTDRPYGGFPKAVLPPLLYRTYANAHDGYGDAAALAPATVEECRAFFTRHHTPGNALLTVAGAFDQDTAARLAARHFATVPARTSVAPPDLDEPEPAAERHGSHHDPLAPLPAVSVGYRLPDPGADLPAHLAHVLLAAVLEERLRERLVAREGVAVAVTVACGLIGGPFAARHPVTLACTVTLTAGADHRRATDAVDAELGLLARHGPSADEHLVATRRWTASLLRGHDSLLARLRSLATFELLHGDAALHHRVPLLAAAVTPADTACAATRLRTSARAILTLPVAPPSASPTPPIPPADQRPVGRTEFAPPAEPRPAGPNMPAPPADPRPVDSPTPTPPADPRPMRPRTPAPPTDPRPVAPTPSGVAPTPSAGGSR</sequence>
<dbReference type="InterPro" id="IPR011765">
    <property type="entry name" value="Pept_M16_N"/>
</dbReference>
<protein>
    <submittedName>
        <fullName evidence="9">Insulinase family protein</fullName>
    </submittedName>
</protein>
<dbReference type="PANTHER" id="PTHR43690">
    <property type="entry name" value="NARDILYSIN"/>
    <property type="match status" value="1"/>
</dbReference>
<reference evidence="10" key="1">
    <citation type="submission" date="2023-07" db="EMBL/GenBank/DDBJ databases">
        <title>30 novel species of actinomycetes from the DSMZ collection.</title>
        <authorList>
            <person name="Nouioui I."/>
        </authorList>
    </citation>
    <scope>NUCLEOTIDE SEQUENCE [LARGE SCALE GENOMIC DNA]</scope>
    <source>
        <strain evidence="10">DSM 41981</strain>
    </source>
</reference>
<dbReference type="InterPro" id="IPR050626">
    <property type="entry name" value="Peptidase_M16"/>
</dbReference>
<gene>
    <name evidence="9" type="ORF">RM877_02845</name>
</gene>
<feature type="compositionally biased region" description="Pro residues" evidence="6">
    <location>
        <begin position="448"/>
        <end position="498"/>
    </location>
</feature>
<dbReference type="GO" id="GO:0006508">
    <property type="term" value="P:proteolysis"/>
    <property type="evidence" value="ECO:0007669"/>
    <property type="project" value="UniProtKB-KW"/>
</dbReference>
<evidence type="ECO:0000256" key="2">
    <source>
        <dbReference type="ARBA" id="ARBA00022670"/>
    </source>
</evidence>
<feature type="region of interest" description="Disordered" evidence="6">
    <location>
        <begin position="421"/>
        <end position="513"/>
    </location>
</feature>
<evidence type="ECO:0000256" key="1">
    <source>
        <dbReference type="ARBA" id="ARBA00007261"/>
    </source>
</evidence>
<evidence type="ECO:0000259" key="8">
    <source>
        <dbReference type="Pfam" id="PF05193"/>
    </source>
</evidence>
<feature type="region of interest" description="Disordered" evidence="6">
    <location>
        <begin position="220"/>
        <end position="244"/>
    </location>
</feature>
<feature type="domain" description="Peptidase M16 C-terminal" evidence="8">
    <location>
        <begin position="175"/>
        <end position="349"/>
    </location>
</feature>
<evidence type="ECO:0000256" key="5">
    <source>
        <dbReference type="ARBA" id="ARBA00023049"/>
    </source>
</evidence>
<dbReference type="EMBL" id="JAVRES010000001">
    <property type="protein sequence ID" value="MDT0433612.1"/>
    <property type="molecule type" value="Genomic_DNA"/>
</dbReference>
<dbReference type="AlphaFoldDB" id="A0ABD5EJM6"/>
<evidence type="ECO:0000313" key="9">
    <source>
        <dbReference type="EMBL" id="MDT0433612.1"/>
    </source>
</evidence>
<dbReference type="PANTHER" id="PTHR43690:SF17">
    <property type="entry name" value="PROTEIN YHJJ"/>
    <property type="match status" value="1"/>
</dbReference>
<feature type="compositionally biased region" description="Basic and acidic residues" evidence="6">
    <location>
        <begin position="233"/>
        <end position="243"/>
    </location>
</feature>
<keyword evidence="4" id="KW-0862">Zinc</keyword>
<feature type="domain" description="Peptidase M16 N-terminal" evidence="7">
    <location>
        <begin position="28"/>
        <end position="135"/>
    </location>
</feature>
<keyword evidence="10" id="KW-1185">Reference proteome</keyword>
<organism evidence="9 10">
    <name type="scientific">Streptomyces doudnae</name>
    <dbReference type="NCBI Taxonomy" id="3075536"/>
    <lineage>
        <taxon>Bacteria</taxon>
        <taxon>Bacillati</taxon>
        <taxon>Actinomycetota</taxon>
        <taxon>Actinomycetes</taxon>
        <taxon>Kitasatosporales</taxon>
        <taxon>Streptomycetaceae</taxon>
        <taxon>Streptomyces</taxon>
    </lineage>
</organism>
<evidence type="ECO:0000256" key="6">
    <source>
        <dbReference type="SAM" id="MobiDB-lite"/>
    </source>
</evidence>
<keyword evidence="2" id="KW-0645">Protease</keyword>
<evidence type="ECO:0000259" key="7">
    <source>
        <dbReference type="Pfam" id="PF00675"/>
    </source>
</evidence>